<dbReference type="AlphaFoldDB" id="A0A3D8RM72"/>
<gene>
    <name evidence="2" type="ORF">BP6252_06136</name>
</gene>
<name>A0A3D8RM72_9HELO</name>
<reference evidence="2 3" key="1">
    <citation type="journal article" date="2018" name="IMA Fungus">
        <title>IMA Genome-F 9: Draft genome sequence of Annulohypoxylon stygium, Aspergillus mulundensis, Berkeleyomyces basicola (syn. Thielaviopsis basicola), Ceratocystis smalleyi, two Cercospora beticola strains, Coleophoma cylindrospora, Fusarium fracticaudum, Phialophora cf. hyalina, and Morchella septimelata.</title>
        <authorList>
            <person name="Wingfield B.D."/>
            <person name="Bills G.F."/>
            <person name="Dong Y."/>
            <person name="Huang W."/>
            <person name="Nel W.J."/>
            <person name="Swalarsk-Parry B.S."/>
            <person name="Vaghefi N."/>
            <person name="Wilken P.M."/>
            <person name="An Z."/>
            <person name="de Beer Z.W."/>
            <person name="De Vos L."/>
            <person name="Chen L."/>
            <person name="Duong T.A."/>
            <person name="Gao Y."/>
            <person name="Hammerbacher A."/>
            <person name="Kikkert J.R."/>
            <person name="Li Y."/>
            <person name="Li H."/>
            <person name="Li K."/>
            <person name="Li Q."/>
            <person name="Liu X."/>
            <person name="Ma X."/>
            <person name="Naidoo K."/>
            <person name="Pethybridge S.J."/>
            <person name="Sun J."/>
            <person name="Steenkamp E.T."/>
            <person name="van der Nest M.A."/>
            <person name="van Wyk S."/>
            <person name="Wingfield M.J."/>
            <person name="Xiong C."/>
            <person name="Yue Q."/>
            <person name="Zhang X."/>
        </authorList>
    </citation>
    <scope>NUCLEOTIDE SEQUENCE [LARGE SCALE GENOMIC DNA]</scope>
    <source>
        <strain evidence="2 3">BP6252</strain>
    </source>
</reference>
<accession>A0A3D8RM72</accession>
<evidence type="ECO:0000313" key="2">
    <source>
        <dbReference type="EMBL" id="RDW74994.1"/>
    </source>
</evidence>
<comment type="caution">
    <text evidence="2">The sequence shown here is derived from an EMBL/GenBank/DDBJ whole genome shotgun (WGS) entry which is preliminary data.</text>
</comment>
<organism evidence="2 3">
    <name type="scientific">Coleophoma cylindrospora</name>
    <dbReference type="NCBI Taxonomy" id="1849047"/>
    <lineage>
        <taxon>Eukaryota</taxon>
        <taxon>Fungi</taxon>
        <taxon>Dikarya</taxon>
        <taxon>Ascomycota</taxon>
        <taxon>Pezizomycotina</taxon>
        <taxon>Leotiomycetes</taxon>
        <taxon>Helotiales</taxon>
        <taxon>Dermateaceae</taxon>
        <taxon>Coleophoma</taxon>
    </lineage>
</organism>
<feature type="compositionally biased region" description="Basic and acidic residues" evidence="1">
    <location>
        <begin position="32"/>
        <end position="49"/>
    </location>
</feature>
<dbReference type="OrthoDB" id="10486338at2759"/>
<evidence type="ECO:0000256" key="1">
    <source>
        <dbReference type="SAM" id="MobiDB-lite"/>
    </source>
</evidence>
<sequence>MSHRIGDISRSRVGSRGRLSSRQHVTLVKPQFETRPRSERRIDTAEQSHELSSQGLRDLPRGLEERAQLLRLNGKLQRRLRRLEQAAQQGERIEQTTIKGNILPPPRLSPGLKRGDSSNVNSSSTLSLRRDIVNQERNEADRQAAARTRSGTDSYYQLGKSLLDLTNLLMVYI</sequence>
<dbReference type="EMBL" id="PDLM01000006">
    <property type="protein sequence ID" value="RDW74994.1"/>
    <property type="molecule type" value="Genomic_DNA"/>
</dbReference>
<protein>
    <submittedName>
        <fullName evidence="2">Uncharacterized protein</fullName>
    </submittedName>
</protein>
<proteinExistence type="predicted"/>
<feature type="region of interest" description="Disordered" evidence="1">
    <location>
        <begin position="86"/>
        <end position="131"/>
    </location>
</feature>
<dbReference type="Proteomes" id="UP000256645">
    <property type="component" value="Unassembled WGS sequence"/>
</dbReference>
<feature type="compositionally biased region" description="Basic and acidic residues" evidence="1">
    <location>
        <begin position="1"/>
        <end position="10"/>
    </location>
</feature>
<feature type="compositionally biased region" description="Low complexity" evidence="1">
    <location>
        <begin position="117"/>
        <end position="127"/>
    </location>
</feature>
<evidence type="ECO:0000313" key="3">
    <source>
        <dbReference type="Proteomes" id="UP000256645"/>
    </source>
</evidence>
<feature type="region of interest" description="Disordered" evidence="1">
    <location>
        <begin position="1"/>
        <end position="59"/>
    </location>
</feature>
<keyword evidence="3" id="KW-1185">Reference proteome</keyword>